<comment type="subunit">
    <text evidence="2">Heterodimer of SbcC and SbcD.</text>
</comment>
<keyword evidence="6" id="KW-1185">Reference proteome</keyword>
<gene>
    <name evidence="5" type="ORF">GJ688_01900</name>
</gene>
<sequence length="738" mass="83324">MITEVRYRNFKGQTGAQPLTGMDLFMGPNGAGKTTRLQALGLSTLGYVPGNGKTTQDTFKLATGEEMSVGLRVGSFSFERTFERKSKSDKRSGKTTVTIAETVSVSPGQGEKNDTQKKARIAAEIGQFPVMLDFGAFLELSDAKRRDFIYGLSPITSDSWNRDRIYQFLTVRLLTGELEKNNPEQYQEWRNLISEVFKQFPEDYDIHAGLQGMIDWTSAQLSIWNGKQKDAQGAVRQLADMKNELAETDRNIIATREELEKLREQLLQLERQIAMDNEKRKINENRLSRIEKLRTEIDDLKKGPTVADTTDLERRIAELKAQMAPSTDIEEELAPLRQLVAKLREERETFVAQKDGLTGQKAGFQAQITVMETALKQTSELNGRCIIAPNLISCTKSFSGFDTFIENKKQETQAVLTDVDSQIAAVTAKINTIDENIQRAQQRMDATTRGEQEKAAASRKIAEEIQKLNEQKNERVLGIRRLGDLIEMKQNELTRLLNERPEAIGDVDLMKVQTDGIRTRIEELEKTLAEKDRAKQTLLLLQQSMLENRTAEYKAAGLKYISEALGPKGIQGELVKEVIDPIRKDVQTHLHYMGFEYEPFFETKSETGKEVFQFGWVGNKGQRVNFDALSTGQQTVFLAALMVTILERANPKLKVLAIDNVNHLDRKNLEMAVRGLAKLRGKVDNIILAGAIEFVASHDELEQVPEEIAKRFVLREDIESMGWRVWNLGATVEKAEVA</sequence>
<keyword evidence="4" id="KW-0175">Coiled coil</keyword>
<reference evidence="5 6" key="1">
    <citation type="submission" date="2019-11" db="EMBL/GenBank/DDBJ databases">
        <title>Whole-genome sequence of a the green, strictly anaerobic photosynthetic bacterium Heliobacillus mobilis DSM 6151.</title>
        <authorList>
            <person name="Kyndt J.A."/>
            <person name="Meyer T.E."/>
        </authorList>
    </citation>
    <scope>NUCLEOTIDE SEQUENCE [LARGE SCALE GENOMIC DNA]</scope>
    <source>
        <strain evidence="5 6">DSM 6151</strain>
    </source>
</reference>
<evidence type="ECO:0000256" key="4">
    <source>
        <dbReference type="SAM" id="Coils"/>
    </source>
</evidence>
<dbReference type="InterPro" id="IPR027417">
    <property type="entry name" value="P-loop_NTPase"/>
</dbReference>
<accession>A0A6I3SDG9</accession>
<evidence type="ECO:0000256" key="2">
    <source>
        <dbReference type="ARBA" id="ARBA00011322"/>
    </source>
</evidence>
<dbReference type="Proteomes" id="UP000430670">
    <property type="component" value="Unassembled WGS sequence"/>
</dbReference>
<dbReference type="PANTHER" id="PTHR32114:SF2">
    <property type="entry name" value="ABC TRANSPORTER ABCH.3"/>
    <property type="match status" value="1"/>
</dbReference>
<comment type="caution">
    <text evidence="5">The sequence shown here is derived from an EMBL/GenBank/DDBJ whole genome shotgun (WGS) entry which is preliminary data.</text>
</comment>
<dbReference type="EMBL" id="WNKU01000001">
    <property type="protein sequence ID" value="MTV47735.1"/>
    <property type="molecule type" value="Genomic_DNA"/>
</dbReference>
<proteinExistence type="inferred from homology"/>
<dbReference type="OrthoDB" id="1873901at2"/>
<evidence type="ECO:0000256" key="1">
    <source>
        <dbReference type="ARBA" id="ARBA00006930"/>
    </source>
</evidence>
<comment type="similarity">
    <text evidence="1">Belongs to the SMC family. SbcC subfamily.</text>
</comment>
<dbReference type="Gene3D" id="1.10.287.1490">
    <property type="match status" value="1"/>
</dbReference>
<feature type="coiled-coil region" evidence="4">
    <location>
        <begin position="231"/>
        <end position="279"/>
    </location>
</feature>
<evidence type="ECO:0000313" key="5">
    <source>
        <dbReference type="EMBL" id="MTV47735.1"/>
    </source>
</evidence>
<organism evidence="5 6">
    <name type="scientific">Heliobacterium mobile</name>
    <name type="common">Heliobacillus mobilis</name>
    <dbReference type="NCBI Taxonomy" id="28064"/>
    <lineage>
        <taxon>Bacteria</taxon>
        <taxon>Bacillati</taxon>
        <taxon>Bacillota</taxon>
        <taxon>Clostridia</taxon>
        <taxon>Eubacteriales</taxon>
        <taxon>Heliobacteriaceae</taxon>
        <taxon>Heliobacterium</taxon>
    </lineage>
</organism>
<dbReference type="SUPFAM" id="SSF52540">
    <property type="entry name" value="P-loop containing nucleoside triphosphate hydrolases"/>
    <property type="match status" value="1"/>
</dbReference>
<evidence type="ECO:0000256" key="3">
    <source>
        <dbReference type="ARBA" id="ARBA00013368"/>
    </source>
</evidence>
<dbReference type="PANTHER" id="PTHR32114">
    <property type="entry name" value="ABC TRANSPORTER ABCH.3"/>
    <property type="match status" value="1"/>
</dbReference>
<protein>
    <recommendedName>
        <fullName evidence="3">Nuclease SbcCD subunit C</fullName>
    </recommendedName>
</protein>
<feature type="coiled-coil region" evidence="4">
    <location>
        <begin position="423"/>
        <end position="544"/>
    </location>
</feature>
<dbReference type="Gene3D" id="3.40.50.300">
    <property type="entry name" value="P-loop containing nucleotide triphosphate hydrolases"/>
    <property type="match status" value="2"/>
</dbReference>
<evidence type="ECO:0000313" key="6">
    <source>
        <dbReference type="Proteomes" id="UP000430670"/>
    </source>
</evidence>
<dbReference type="RefSeq" id="WP_155474809.1">
    <property type="nucleotide sequence ID" value="NZ_WNKU01000001.1"/>
</dbReference>
<name>A0A6I3SDG9_HELMO</name>
<dbReference type="AlphaFoldDB" id="A0A6I3SDG9"/>